<sequence>MDRISHCTMLEENTFFIRNLDLVQIKINK</sequence>
<reference evidence="1" key="2">
    <citation type="journal article" date="2015" name="Fish Shellfish Immunol.">
        <title>Early steps in the European eel (Anguilla anguilla)-Vibrio vulnificus interaction in the gills: Role of the RtxA13 toxin.</title>
        <authorList>
            <person name="Callol A."/>
            <person name="Pajuelo D."/>
            <person name="Ebbesson L."/>
            <person name="Teles M."/>
            <person name="MacKenzie S."/>
            <person name="Amaro C."/>
        </authorList>
    </citation>
    <scope>NUCLEOTIDE SEQUENCE</scope>
</reference>
<proteinExistence type="predicted"/>
<organism evidence="1">
    <name type="scientific">Anguilla anguilla</name>
    <name type="common">European freshwater eel</name>
    <name type="synonym">Muraena anguilla</name>
    <dbReference type="NCBI Taxonomy" id="7936"/>
    <lineage>
        <taxon>Eukaryota</taxon>
        <taxon>Metazoa</taxon>
        <taxon>Chordata</taxon>
        <taxon>Craniata</taxon>
        <taxon>Vertebrata</taxon>
        <taxon>Euteleostomi</taxon>
        <taxon>Actinopterygii</taxon>
        <taxon>Neopterygii</taxon>
        <taxon>Teleostei</taxon>
        <taxon>Anguilliformes</taxon>
        <taxon>Anguillidae</taxon>
        <taxon>Anguilla</taxon>
    </lineage>
</organism>
<reference evidence="1" key="1">
    <citation type="submission" date="2014-11" db="EMBL/GenBank/DDBJ databases">
        <authorList>
            <person name="Amaro Gonzalez C."/>
        </authorList>
    </citation>
    <scope>NUCLEOTIDE SEQUENCE</scope>
</reference>
<evidence type="ECO:0000313" key="1">
    <source>
        <dbReference type="EMBL" id="JAH22278.1"/>
    </source>
</evidence>
<dbReference type="AlphaFoldDB" id="A0A0E9R1U4"/>
<accession>A0A0E9R1U4</accession>
<name>A0A0E9R1U4_ANGAN</name>
<dbReference type="EMBL" id="GBXM01086299">
    <property type="protein sequence ID" value="JAH22278.1"/>
    <property type="molecule type" value="Transcribed_RNA"/>
</dbReference>
<protein>
    <submittedName>
        <fullName evidence="1">Uncharacterized protein</fullName>
    </submittedName>
</protein>